<dbReference type="InterPro" id="IPR004331">
    <property type="entry name" value="SPX_dom"/>
</dbReference>
<evidence type="ECO:0000256" key="1">
    <source>
        <dbReference type="ARBA" id="ARBA00004123"/>
    </source>
</evidence>
<evidence type="ECO:0000256" key="3">
    <source>
        <dbReference type="SAM" id="Coils"/>
    </source>
</evidence>
<name>A0A9Q0NP15_SALVM</name>
<evidence type="ECO:0000313" key="6">
    <source>
        <dbReference type="EMBL" id="KAJ6673199.1"/>
    </source>
</evidence>
<gene>
    <name evidence="6" type="ORF">OIU85_012221</name>
</gene>
<evidence type="ECO:0000256" key="4">
    <source>
        <dbReference type="SAM" id="MobiDB-lite"/>
    </source>
</evidence>
<dbReference type="InterPro" id="IPR031142">
    <property type="entry name" value="SPX_prot"/>
</dbReference>
<sequence length="113" mass="13309">MERQVSLLQRTQEKIETHRTKQQQQQQHNQEQWRLPALEKKPRFAAAEGGGGGDCKEGIMTKEEIDFIKLLEDELEKFNSFFVEKEEEYIIRLKELQDSVAKANNSNEEMIKN</sequence>
<dbReference type="PANTHER" id="PTHR45978">
    <property type="entry name" value="SPX DOMAIN-CONTAINING PROTEIN 3"/>
    <property type="match status" value="1"/>
</dbReference>
<evidence type="ECO:0000313" key="7">
    <source>
        <dbReference type="Proteomes" id="UP001151529"/>
    </source>
</evidence>
<accession>A0A9Q0NP15</accession>
<proteinExistence type="predicted"/>
<dbReference type="PROSITE" id="PS51382">
    <property type="entry name" value="SPX"/>
    <property type="match status" value="1"/>
</dbReference>
<dbReference type="EMBL" id="JAPFFL010000017">
    <property type="protein sequence ID" value="KAJ6673199.1"/>
    <property type="molecule type" value="Genomic_DNA"/>
</dbReference>
<feature type="coiled-coil region" evidence="3">
    <location>
        <begin position="68"/>
        <end position="113"/>
    </location>
</feature>
<keyword evidence="2" id="KW-0539">Nucleus</keyword>
<evidence type="ECO:0000259" key="5">
    <source>
        <dbReference type="PROSITE" id="PS51382"/>
    </source>
</evidence>
<keyword evidence="7" id="KW-1185">Reference proteome</keyword>
<dbReference type="OrthoDB" id="6493944at2759"/>
<dbReference type="Proteomes" id="UP001151529">
    <property type="component" value="Chromosome 18"/>
</dbReference>
<dbReference type="GO" id="GO:0005634">
    <property type="term" value="C:nucleus"/>
    <property type="evidence" value="ECO:0007669"/>
    <property type="project" value="UniProtKB-SubCell"/>
</dbReference>
<organism evidence="6 7">
    <name type="scientific">Salix viminalis</name>
    <name type="common">Common osier</name>
    <name type="synonym">Basket willow</name>
    <dbReference type="NCBI Taxonomy" id="40686"/>
    <lineage>
        <taxon>Eukaryota</taxon>
        <taxon>Viridiplantae</taxon>
        <taxon>Streptophyta</taxon>
        <taxon>Embryophyta</taxon>
        <taxon>Tracheophyta</taxon>
        <taxon>Spermatophyta</taxon>
        <taxon>Magnoliopsida</taxon>
        <taxon>eudicotyledons</taxon>
        <taxon>Gunneridae</taxon>
        <taxon>Pentapetalae</taxon>
        <taxon>rosids</taxon>
        <taxon>fabids</taxon>
        <taxon>Malpighiales</taxon>
        <taxon>Salicaceae</taxon>
        <taxon>Saliceae</taxon>
        <taxon>Salix</taxon>
    </lineage>
</organism>
<feature type="region of interest" description="Disordered" evidence="4">
    <location>
        <begin position="14"/>
        <end position="57"/>
    </location>
</feature>
<comment type="caution">
    <text evidence="6">The sequence shown here is derived from an EMBL/GenBank/DDBJ whole genome shotgun (WGS) entry which is preliminary data.</text>
</comment>
<keyword evidence="3" id="KW-0175">Coiled coil</keyword>
<evidence type="ECO:0000256" key="2">
    <source>
        <dbReference type="ARBA" id="ARBA00023242"/>
    </source>
</evidence>
<reference evidence="6 7" key="1">
    <citation type="journal article" date="2023" name="Int. J. Mol. Sci.">
        <title>De Novo Assembly and Annotation of 11 Diverse Shrub Willow (Salix) Genomes Reveals Novel Gene Organization in Sex-Linked Regions.</title>
        <authorList>
            <person name="Hyden B."/>
            <person name="Feng K."/>
            <person name="Yates T.B."/>
            <person name="Jawdy S."/>
            <person name="Cereghino C."/>
            <person name="Smart L.B."/>
            <person name="Muchero W."/>
        </authorList>
    </citation>
    <scope>NUCLEOTIDE SEQUENCE [LARGE SCALE GENOMIC DNA]</scope>
    <source>
        <tissue evidence="6">Shoot tip</tissue>
    </source>
</reference>
<feature type="domain" description="SPX" evidence="5">
    <location>
        <begin position="1"/>
        <end position="113"/>
    </location>
</feature>
<dbReference type="GO" id="GO:0016036">
    <property type="term" value="P:cellular response to phosphate starvation"/>
    <property type="evidence" value="ECO:0007669"/>
    <property type="project" value="InterPro"/>
</dbReference>
<dbReference type="AlphaFoldDB" id="A0A9Q0NP15"/>
<feature type="compositionally biased region" description="Low complexity" evidence="4">
    <location>
        <begin position="22"/>
        <end position="32"/>
    </location>
</feature>
<dbReference type="PANTHER" id="PTHR45978:SF5">
    <property type="entry name" value="SPX DOMAIN-CONTAINING PROTEIN 2"/>
    <property type="match status" value="1"/>
</dbReference>
<protein>
    <submittedName>
        <fullName evidence="6">SPX DOMAIN-CONTAINING PROTEIN-RELATED</fullName>
    </submittedName>
</protein>
<comment type="subcellular location">
    <subcellularLocation>
        <location evidence="1">Nucleus</location>
    </subcellularLocation>
</comment>